<evidence type="ECO:0000313" key="5">
    <source>
        <dbReference type="Proteomes" id="UP000048948"/>
    </source>
</evidence>
<evidence type="ECO:0000313" key="6">
    <source>
        <dbReference type="Proteomes" id="UP000049023"/>
    </source>
</evidence>
<dbReference type="AlphaFoldDB" id="A0A0T9XXZ0"/>
<evidence type="ECO:0000313" key="1">
    <source>
        <dbReference type="EMBL" id="CKR11485.1"/>
    </source>
</evidence>
<evidence type="ECO:0000313" key="4">
    <source>
        <dbReference type="Proteomes" id="UP000039217"/>
    </source>
</evidence>
<accession>A0A0T9XXZ0</accession>
<evidence type="ECO:0000313" key="3">
    <source>
        <dbReference type="EMBL" id="CNU88873.1"/>
    </source>
</evidence>
<organism evidence="3 4">
    <name type="scientific">Mycobacterium tuberculosis</name>
    <dbReference type="NCBI Taxonomy" id="1773"/>
    <lineage>
        <taxon>Bacteria</taxon>
        <taxon>Bacillati</taxon>
        <taxon>Actinomycetota</taxon>
        <taxon>Actinomycetes</taxon>
        <taxon>Mycobacteriales</taxon>
        <taxon>Mycobacteriaceae</taxon>
        <taxon>Mycobacterium</taxon>
        <taxon>Mycobacterium tuberculosis complex</taxon>
    </lineage>
</organism>
<evidence type="ECO:0000313" key="2">
    <source>
        <dbReference type="EMBL" id="CKT69324.1"/>
    </source>
</evidence>
<name>A0A0T9XXZ0_MYCTX</name>
<dbReference type="EMBL" id="CQQC01000355">
    <property type="protein sequence ID" value="CNU88873.1"/>
    <property type="molecule type" value="Genomic_DNA"/>
</dbReference>
<dbReference type="Proteomes" id="UP000048948">
    <property type="component" value="Unassembled WGS sequence"/>
</dbReference>
<protein>
    <submittedName>
        <fullName evidence="3">Uncharacterized protein</fullName>
    </submittedName>
</protein>
<dbReference type="EMBL" id="CNFU01000080">
    <property type="protein sequence ID" value="CKR11485.1"/>
    <property type="molecule type" value="Genomic_DNA"/>
</dbReference>
<dbReference type="Proteomes" id="UP000039217">
    <property type="component" value="Unassembled WGS sequence"/>
</dbReference>
<gene>
    <name evidence="3" type="ORF">ERS007661_01323</name>
    <name evidence="2" type="ORF">ERS027646_04009</name>
    <name evidence="1" type="ORF">ERS027661_00617</name>
</gene>
<proteinExistence type="predicted"/>
<dbReference type="EMBL" id="CNGE01001080">
    <property type="protein sequence ID" value="CKT69324.1"/>
    <property type="molecule type" value="Genomic_DNA"/>
</dbReference>
<dbReference type="Proteomes" id="UP000049023">
    <property type="component" value="Unassembled WGS sequence"/>
</dbReference>
<reference evidence="4 5" key="1">
    <citation type="submission" date="2015-03" db="EMBL/GenBank/DDBJ databases">
        <authorList>
            <consortium name="Pathogen Informatics"/>
        </authorList>
    </citation>
    <scope>NUCLEOTIDE SEQUENCE [LARGE SCALE GENOMIC DNA]</scope>
    <source>
        <strain evidence="2 5">Bir 172</strain>
        <strain evidence="1 6">Bir 187</strain>
        <strain evidence="3 4">D00501624</strain>
    </source>
</reference>
<sequence length="186" mass="19656">MQKETDGQIGPQHAQHLRYQLQLVVLYPHGCAVGGGARRGLGKALVDVDVAIPPFAVVERLDDDVVVQRPQCGVGESLVVLSYVRGAQPYRMKFQLVLDDGAVQHVEVGFGPVVVNAGPADPGPAPTPQHRLQGGDQASGAAFPGCAAVGKTLQIDGQSIGYHHEVRVPEGLRIANLRLLASRGSH</sequence>